<organism evidence="2 3">
    <name type="scientific">Odoribacter splanchnicus</name>
    <dbReference type="NCBI Taxonomy" id="28118"/>
    <lineage>
        <taxon>Bacteria</taxon>
        <taxon>Pseudomonadati</taxon>
        <taxon>Bacteroidota</taxon>
        <taxon>Bacteroidia</taxon>
        <taxon>Bacteroidales</taxon>
        <taxon>Odoribacteraceae</taxon>
        <taxon>Odoribacter</taxon>
    </lineage>
</organism>
<dbReference type="EMBL" id="QSCO01000002">
    <property type="protein sequence ID" value="RGY09501.1"/>
    <property type="molecule type" value="Genomic_DNA"/>
</dbReference>
<sequence length="267" mass="30475">METNNIQTRKDEIRFFTNKPEEMLGKYLAKRLLRTWQEDFVDNDTGEVVSIDRNEIIADRGQLITGDLLAVIRFHLQSGDISEVEVSNQKREGILSASTQMFPWMVTICIAGEKKKKFLLYASSIGMAIEIVCDYVELEFSGMFTLFSAKSLESCIILKDNLLSISECENIGEDSEQNESCEPVKKFYQIDTTVSIVDGSVTSPTFVVEAKDVDRAMVIINDFISKRIREKADEEVEEFEVKLETAKILSCNYIIEREFSMAYSEEL</sequence>
<protein>
    <submittedName>
        <fullName evidence="2">RNA polymerase subunit sigma</fullName>
    </submittedName>
</protein>
<accession>A0A413IGD2</accession>
<comment type="caution">
    <text evidence="2">The sequence shown here is derived from an EMBL/GenBank/DDBJ whole genome shotgun (WGS) entry which is preliminary data.</text>
</comment>
<dbReference type="Proteomes" id="UP000284434">
    <property type="component" value="Unassembled WGS sequence"/>
</dbReference>
<proteinExistence type="predicted"/>
<dbReference type="AlphaFoldDB" id="A0A413IGD2"/>
<dbReference type="RefSeq" id="WP_118102731.1">
    <property type="nucleotide sequence ID" value="NZ_JABWDG010000079.1"/>
</dbReference>
<name>A0A413IGD2_9BACT</name>
<gene>
    <name evidence="2" type="ORF">DXA53_01590</name>
    <name evidence="1" type="ORF">PN645_02185</name>
</gene>
<evidence type="ECO:0000313" key="2">
    <source>
        <dbReference type="EMBL" id="RGY09501.1"/>
    </source>
</evidence>
<evidence type="ECO:0000313" key="1">
    <source>
        <dbReference type="EMBL" id="MDB9221813.1"/>
    </source>
</evidence>
<reference evidence="1" key="2">
    <citation type="submission" date="2023-01" db="EMBL/GenBank/DDBJ databases">
        <title>Human gut microbiome strain richness.</title>
        <authorList>
            <person name="Chen-Liaw A."/>
        </authorList>
    </citation>
    <scope>NUCLEOTIDE SEQUENCE</scope>
    <source>
        <strain evidence="1">RTP21484st1_B7_RTP21484_190118</strain>
    </source>
</reference>
<reference evidence="2 3" key="1">
    <citation type="submission" date="2018-08" db="EMBL/GenBank/DDBJ databases">
        <title>A genome reference for cultivated species of the human gut microbiota.</title>
        <authorList>
            <person name="Zou Y."/>
            <person name="Xue W."/>
            <person name="Luo G."/>
        </authorList>
    </citation>
    <scope>NUCLEOTIDE SEQUENCE [LARGE SCALE GENOMIC DNA]</scope>
    <source>
        <strain evidence="2 3">OF03-11</strain>
    </source>
</reference>
<dbReference type="Proteomes" id="UP001212263">
    <property type="component" value="Unassembled WGS sequence"/>
</dbReference>
<dbReference type="EMBL" id="JAQMRD010000002">
    <property type="protein sequence ID" value="MDB9221813.1"/>
    <property type="molecule type" value="Genomic_DNA"/>
</dbReference>
<evidence type="ECO:0000313" key="3">
    <source>
        <dbReference type="Proteomes" id="UP000284434"/>
    </source>
</evidence>